<dbReference type="InterPro" id="IPR011032">
    <property type="entry name" value="GroES-like_sf"/>
</dbReference>
<gene>
    <name evidence="8" type="ORF">PXX05_04235</name>
</gene>
<reference evidence="8 9" key="1">
    <citation type="submission" date="2023-02" db="EMBL/GenBank/DDBJ databases">
        <title>Genome Sequence of L. cardiaca H63T.</title>
        <authorList>
            <person name="Lopez A.E."/>
            <person name="Cianciotto N.P."/>
        </authorList>
    </citation>
    <scope>NUCLEOTIDE SEQUENCE [LARGE SCALE GENOMIC DNA]</scope>
    <source>
        <strain evidence="8 9">H63</strain>
    </source>
</reference>
<comment type="cofactor">
    <cofactor evidence="1 5">
        <name>Zn(2+)</name>
        <dbReference type="ChEBI" id="CHEBI:29105"/>
    </cofactor>
</comment>
<evidence type="ECO:0000256" key="2">
    <source>
        <dbReference type="ARBA" id="ARBA00022723"/>
    </source>
</evidence>
<feature type="domain" description="Alcohol dehydrogenase-like N-terminal" evidence="7">
    <location>
        <begin position="26"/>
        <end position="149"/>
    </location>
</feature>
<comment type="similarity">
    <text evidence="5">Belongs to the zinc-containing alcohol dehydrogenase family.</text>
</comment>
<feature type="domain" description="Alcohol dehydrogenase-like C-terminal" evidence="6">
    <location>
        <begin position="189"/>
        <end position="257"/>
    </location>
</feature>
<dbReference type="Pfam" id="PF08240">
    <property type="entry name" value="ADH_N"/>
    <property type="match status" value="1"/>
</dbReference>
<proteinExistence type="inferred from homology"/>
<dbReference type="Proteomes" id="UP001222087">
    <property type="component" value="Chromosome"/>
</dbReference>
<organism evidence="8 9">
    <name type="scientific">Legionella cardiaca</name>
    <dbReference type="NCBI Taxonomy" id="1071983"/>
    <lineage>
        <taxon>Bacteria</taxon>
        <taxon>Pseudomonadati</taxon>
        <taxon>Pseudomonadota</taxon>
        <taxon>Gammaproteobacteria</taxon>
        <taxon>Legionellales</taxon>
        <taxon>Legionellaceae</taxon>
        <taxon>Legionella</taxon>
    </lineage>
</organism>
<protein>
    <submittedName>
        <fullName evidence="8">Alcohol dehydrogenase catalytic domain-containing protein</fullName>
    </submittedName>
</protein>
<evidence type="ECO:0000313" key="8">
    <source>
        <dbReference type="EMBL" id="WED44001.1"/>
    </source>
</evidence>
<dbReference type="Pfam" id="PF00107">
    <property type="entry name" value="ADH_zinc_N"/>
    <property type="match status" value="1"/>
</dbReference>
<dbReference type="InterPro" id="IPR036291">
    <property type="entry name" value="NAD(P)-bd_dom_sf"/>
</dbReference>
<evidence type="ECO:0000256" key="4">
    <source>
        <dbReference type="ARBA" id="ARBA00023002"/>
    </source>
</evidence>
<sequence>MQALVFRGIGNIRLEEVDKPQIQQDYDAIVKVVTSAICGTDLHFIRGTMGPMNPNTILGHEAVGIVEKVGRGVKNFKAGDRVIVPSTVACGYCEMCHQGFYSQCNKANPNGPDAGTAFFGGPSSTGPLQGCQAEYVRVPFANHNLVTIPENVSDSQAILLSDIFPTAYFSADIAQVKTGNVIVVLGCGPVGQFVIASCKLLGVTRIIAIDTVPSRLEMARKQGAECIDFNKESPLTVIKDLTNGALADVVIDAVGIDAYAPHKGPGEEEASRRKNEFQEEVVKLVPAIKNDGQNWIPGNAPSYSLREGVELAKKCGTISIIGVYPPTFMIYPIGKAMNKNLKIVMGNCPHRAYIPKLLTMVQAGLIDPCEILTQQEPLQNIVEAYKNFDLRTEGWVKVALQT</sequence>
<evidence type="ECO:0000256" key="1">
    <source>
        <dbReference type="ARBA" id="ARBA00001947"/>
    </source>
</evidence>
<dbReference type="Gene3D" id="3.90.180.10">
    <property type="entry name" value="Medium-chain alcohol dehydrogenases, catalytic domain"/>
    <property type="match status" value="1"/>
</dbReference>
<dbReference type="InterPro" id="IPR013149">
    <property type="entry name" value="ADH-like_C"/>
</dbReference>
<accession>A0ABY8AX40</accession>
<keyword evidence="9" id="KW-1185">Reference proteome</keyword>
<evidence type="ECO:0000259" key="7">
    <source>
        <dbReference type="Pfam" id="PF08240"/>
    </source>
</evidence>
<keyword evidence="3 5" id="KW-0862">Zinc</keyword>
<dbReference type="PANTHER" id="PTHR42813:SF7">
    <property type="entry name" value="ALCOHOL DEHYDROGENASE (ZN-DEPENDENT)-RELATED"/>
    <property type="match status" value="1"/>
</dbReference>
<evidence type="ECO:0000256" key="3">
    <source>
        <dbReference type="ARBA" id="ARBA00022833"/>
    </source>
</evidence>
<keyword evidence="4" id="KW-0560">Oxidoreductase</keyword>
<keyword evidence="2 5" id="KW-0479">Metal-binding</keyword>
<dbReference type="InterPro" id="IPR002328">
    <property type="entry name" value="ADH_Zn_CS"/>
</dbReference>
<dbReference type="RefSeq" id="WP_275089816.1">
    <property type="nucleotide sequence ID" value="NZ_CP119078.1"/>
</dbReference>
<name>A0ABY8AX40_9GAMM</name>
<dbReference type="PROSITE" id="PS00059">
    <property type="entry name" value="ADH_ZINC"/>
    <property type="match status" value="1"/>
</dbReference>
<dbReference type="SUPFAM" id="SSF50129">
    <property type="entry name" value="GroES-like"/>
    <property type="match status" value="1"/>
</dbReference>
<dbReference type="PANTHER" id="PTHR42813">
    <property type="entry name" value="ZINC-TYPE ALCOHOL DEHYDROGENASE-LIKE"/>
    <property type="match status" value="1"/>
</dbReference>
<dbReference type="SUPFAM" id="SSF51735">
    <property type="entry name" value="NAD(P)-binding Rossmann-fold domains"/>
    <property type="match status" value="1"/>
</dbReference>
<dbReference type="InterPro" id="IPR013154">
    <property type="entry name" value="ADH-like_N"/>
</dbReference>
<evidence type="ECO:0000259" key="6">
    <source>
        <dbReference type="Pfam" id="PF00107"/>
    </source>
</evidence>
<evidence type="ECO:0000313" key="9">
    <source>
        <dbReference type="Proteomes" id="UP001222087"/>
    </source>
</evidence>
<evidence type="ECO:0000256" key="5">
    <source>
        <dbReference type="RuleBase" id="RU361277"/>
    </source>
</evidence>
<dbReference type="Gene3D" id="3.40.50.720">
    <property type="entry name" value="NAD(P)-binding Rossmann-like Domain"/>
    <property type="match status" value="1"/>
</dbReference>
<dbReference type="EMBL" id="CP119078">
    <property type="protein sequence ID" value="WED44001.1"/>
    <property type="molecule type" value="Genomic_DNA"/>
</dbReference>